<gene>
    <name evidence="2" type="ORF">T11_1951</name>
</gene>
<dbReference type="EMBL" id="JYDP01000117">
    <property type="protein sequence ID" value="KRZ06516.1"/>
    <property type="molecule type" value="Genomic_DNA"/>
</dbReference>
<feature type="transmembrane region" description="Helical" evidence="1">
    <location>
        <begin position="21"/>
        <end position="39"/>
    </location>
</feature>
<comment type="caution">
    <text evidence="2">The sequence shown here is derived from an EMBL/GenBank/DDBJ whole genome shotgun (WGS) entry which is preliminary data.</text>
</comment>
<protein>
    <submittedName>
        <fullName evidence="2">Uncharacterized protein</fullName>
    </submittedName>
</protein>
<proteinExistence type="predicted"/>
<accession>A0A0V1H8S2</accession>
<evidence type="ECO:0000313" key="2">
    <source>
        <dbReference type="EMBL" id="KRZ06516.1"/>
    </source>
</evidence>
<keyword evidence="3" id="KW-1185">Reference proteome</keyword>
<organism evidence="2 3">
    <name type="scientific">Trichinella zimbabwensis</name>
    <dbReference type="NCBI Taxonomy" id="268475"/>
    <lineage>
        <taxon>Eukaryota</taxon>
        <taxon>Metazoa</taxon>
        <taxon>Ecdysozoa</taxon>
        <taxon>Nematoda</taxon>
        <taxon>Enoplea</taxon>
        <taxon>Dorylaimia</taxon>
        <taxon>Trichinellida</taxon>
        <taxon>Trichinellidae</taxon>
        <taxon>Trichinella</taxon>
    </lineage>
</organism>
<keyword evidence="1" id="KW-1133">Transmembrane helix</keyword>
<evidence type="ECO:0000256" key="1">
    <source>
        <dbReference type="SAM" id="Phobius"/>
    </source>
</evidence>
<dbReference type="AlphaFoldDB" id="A0A0V1H8S2"/>
<dbReference type="Proteomes" id="UP000055024">
    <property type="component" value="Unassembled WGS sequence"/>
</dbReference>
<evidence type="ECO:0000313" key="3">
    <source>
        <dbReference type="Proteomes" id="UP000055024"/>
    </source>
</evidence>
<sequence length="145" mass="17025">MLNFYDEKRGVSSYHLEYQQITTMLFLVSMTTGQIFFPLMEFLVKRLCYNQDFVSFDVWSSWLSVTDANCCVYKVHLLLLVMSRNAEAFLRKLINDTLVDDSNSVFKIDSRYCSLTFDFVTLKQSLTYEYIDGDKRARPGERLVT</sequence>
<reference evidence="2 3" key="1">
    <citation type="submission" date="2015-01" db="EMBL/GenBank/DDBJ databases">
        <title>Evolution of Trichinella species and genotypes.</title>
        <authorList>
            <person name="Korhonen P.K."/>
            <person name="Edoardo P."/>
            <person name="Giuseppe L.R."/>
            <person name="Gasser R.B."/>
        </authorList>
    </citation>
    <scope>NUCLEOTIDE SEQUENCE [LARGE SCALE GENOMIC DNA]</scope>
    <source>
        <strain evidence="2">ISS1029</strain>
    </source>
</reference>
<keyword evidence="1" id="KW-0472">Membrane</keyword>
<keyword evidence="1" id="KW-0812">Transmembrane</keyword>
<name>A0A0V1H8S2_9BILA</name>
<feature type="transmembrane region" description="Helical" evidence="1">
    <location>
        <begin position="59"/>
        <end position="82"/>
    </location>
</feature>